<sequence>MFFFLEYQYYSNETETRNRLGTLWGSVEYRLPNFCRDTVQQKELLSQILLQSARLHRVAQLLKPEGHATQTKRLISACRDTPRKMKARVPAFSQEKMKLRFKGATGYGRCKPEETSDHCPTFKCSDKILGTRQDASKPYPHCCPVPDCS</sequence>
<proteinExistence type="predicted"/>
<organism evidence="1 2">
    <name type="scientific">Trichogramma brassicae</name>
    <dbReference type="NCBI Taxonomy" id="86971"/>
    <lineage>
        <taxon>Eukaryota</taxon>
        <taxon>Metazoa</taxon>
        <taxon>Ecdysozoa</taxon>
        <taxon>Arthropoda</taxon>
        <taxon>Hexapoda</taxon>
        <taxon>Insecta</taxon>
        <taxon>Pterygota</taxon>
        <taxon>Neoptera</taxon>
        <taxon>Endopterygota</taxon>
        <taxon>Hymenoptera</taxon>
        <taxon>Apocrita</taxon>
        <taxon>Proctotrupomorpha</taxon>
        <taxon>Chalcidoidea</taxon>
        <taxon>Trichogrammatidae</taxon>
        <taxon>Trichogramma</taxon>
    </lineage>
</organism>
<dbReference type="EMBL" id="CADCXV010000335">
    <property type="protein sequence ID" value="CAB0029562.1"/>
    <property type="molecule type" value="Genomic_DNA"/>
</dbReference>
<dbReference type="Proteomes" id="UP000479190">
    <property type="component" value="Unassembled WGS sequence"/>
</dbReference>
<dbReference type="OrthoDB" id="10546072at2759"/>
<evidence type="ECO:0000313" key="2">
    <source>
        <dbReference type="Proteomes" id="UP000479190"/>
    </source>
</evidence>
<accession>A0A6H5HYY1</accession>
<name>A0A6H5HYY1_9HYME</name>
<gene>
    <name evidence="1" type="ORF">TBRA_LOCUS1592</name>
</gene>
<protein>
    <recommendedName>
        <fullName evidence="3">Single domain-containing protein</fullName>
    </recommendedName>
</protein>
<dbReference type="AlphaFoldDB" id="A0A6H5HYY1"/>
<evidence type="ECO:0008006" key="3">
    <source>
        <dbReference type="Google" id="ProtNLM"/>
    </source>
</evidence>
<evidence type="ECO:0000313" key="1">
    <source>
        <dbReference type="EMBL" id="CAB0029562.1"/>
    </source>
</evidence>
<keyword evidence="2" id="KW-1185">Reference proteome</keyword>
<reference evidence="1 2" key="1">
    <citation type="submission" date="2020-02" db="EMBL/GenBank/DDBJ databases">
        <authorList>
            <person name="Ferguson B K."/>
        </authorList>
    </citation>
    <scope>NUCLEOTIDE SEQUENCE [LARGE SCALE GENOMIC DNA]</scope>
</reference>